<evidence type="ECO:0000256" key="1">
    <source>
        <dbReference type="ARBA" id="ARBA00022737"/>
    </source>
</evidence>
<sequence length="2143" mass="234149">MVGTLLQSVPASSTTFNVRPETEDEESVDGHDVEGAFVQASEALGDVVDAAVTAPLTAAWPDPEVADVDLGDPGAGVPVGDGPVTVSQVSDEVLEEWAQELGVEGSEPEEASEGSESSEDPDVGPEVNTTESEDDEFSDEEGREQTPEGGEPLEEERVEENLTDQEDVLEETSPVVASVDSIQVEVLGRERAEDAGVAGLLLELTRTDGETAAGPVDITVDYSDFAHAYGGDYGGRLDIVAVDACSSEGDDACSEPSSQVTESDNDPLLQEVGATVLLAEGSTLIAVASDGEGDKGDYKATDLSASSSWEVGLQTGDFSWSYPMDTPPVASDLTPSVELSYSSGSVDGRVSSSNNQTSWIGEGFNYTPGFIERRYVPCAEKQSDSAKTGDLCWSHQNAIFSLNGRSGEMFQGEDGTWRMRHDDASKIERLTGATNGDDDGEHWKITTTDGTQYYFGLNRLPGYRSGNPETNSTWTVPVYGRDSGDPCNGSNFANSWCQQGWRWNLDYVVDPLGNAMTFYYAKERNHYGRNGQAGSPTPYDRGGHPTRIEYGLRSDDLYATAPARVNFAVSERCIPTDSFDCDPDKFTSANARHWPDAPFDQNCDSGQNCTNRLAPTFWSRKKLDSVTTQVHDGSSYQSIDSWTLDHSYPATGDGTPPDLWLKSISHKGHVGDTETMPTLEFGGTQFENRVDARDDGFAPMLKWRITSILTESGSRIDVGYASGECDPRDMPEPHANGTRCFPVINSTADGKSEYTDWFRKYVVTQVSEHDLVTDQPEDIVTYEYVGDAAWRFRDADGISREKQRTWSDWRGYELVRVTEGLSNQTRSQTEHRFFRGMHGDKLPSGNRDVKVTDSEGGEHTDHNQYNGFKLEEATLNGPGGDVVEKTINLPWSRVTGERRFSWGELQARMTGMASSTQFTAVDDGWTRTRETAEYDSLGRVTRVHDHGDLGDPDDDQCVETTYADNTSLHILDAVSRTRRVAVGCDSEATVADVLSDTRSLFDGGGFGEAPTRGLATEEQRIKDHDGSTPVYQTVERSEHDDYGRTISETDPLGNTTTTTYASNTTGGNETSVTTTNPLGHTETVLHDGGRGLPLTEIDANGNRTDFAYDPFGRLTEVWTPDKQRGQGGDPAMRFEYHISNEEPSVVVTHTRRDDGTYVSGYQIYDGLLRERQSQDPAPGGGRVISETFRDSRGLEVKERHAYHNEEDPGRSLFVVANEDSVPRYTETVYDGAERPTEVITFSRGREMWRTVSEDRGDRQSVTPAEGAIPTTTIKDVRGQTVELRQHEGDGPDADYTALTYTYTPAGQLETVTDPAGNVWRNHYDLRGRKIRTDDPDRGTTTFVYDDADRPVSTTDARGETVAHVYDELGRKTAQHAGDTDGPLLASWTFDTVAKGELTRATRYVDGKEYTTSVGAYDSLGRATATSIGIPRDEDLGGLSGTYRFRTTYNSDGTIRTNTYPAMGGLPEEIVSYGYNELGMPTRVRGLTEAESLYYVNDTVYSKLGLVLQREFYRGDGSTSPKRTWSTRTYETSTNRMLSARVHHEIGHGSLVEQHYSYDPAGNVLSIRDEPTAVEQSDVQCFDYDEMRRLISEWTSKDRGEDACASAPSPDNVGGASPYWYDYTYDALGNRTGETRHGVMTDSSVVNTFHRPEAGEARPHAVTERESSGDDNTSTYSYDEAGNMVSRKTGHRDQTLEWDAEGQLVGVRDGTNKTSFVYDAEGERLLRDDGNTVTLYLPGTEITYHKNDLVMNGTRFYEHNDEVVASRSATGQVHWIFSDHHKTGQLALDSVTGESIRRRFTAFGIDRGTAGGTWPNSRGFVGGVVDEGIGLTRLGARSYDEELGSFISADPVIDFGDSQQMHGFSYANNSPVSFTDPDGLFLRRTFARARAWAAQRARQAAIRAYRIRQAAIRAWRIRQAAIRAHRIRQAAIRAARIRAAQARMARIRAAQRRAAAMRAAALRRAAAQRAARARAARIAAERRRQAAIRRSKVVGEGPRKLGPSNGREEAKPLGLYQGPLVHSGRPRKGLGGSGQIDEGIGRSGSFGRQGGINSEQAREICTTRMEYRYRVIYGVGGIGVGGIIGGNLGGGIGAIAGIVGGPPGVAAGAITGAFSGALSGAGIGYSAAADRGSVVGKIEAIRQC</sequence>
<reference evidence="4 5" key="1">
    <citation type="submission" date="2024-01" db="EMBL/GenBank/DDBJ databases">
        <title>Genome mining of biosynthetic gene clusters to explore secondary metabolites of Streptomyces sp.</title>
        <authorList>
            <person name="Baig A."/>
            <person name="Ajitkumar Shintre N."/>
            <person name="Kumar H."/>
            <person name="Anbarasu A."/>
            <person name="Ramaiah S."/>
        </authorList>
    </citation>
    <scope>NUCLEOTIDE SEQUENCE [LARGE SCALE GENOMIC DNA]</scope>
    <source>
        <strain evidence="4 5">A01</strain>
    </source>
</reference>
<dbReference type="RefSeq" id="WP_376736957.1">
    <property type="nucleotide sequence ID" value="NZ_JAYMRS010000001.1"/>
</dbReference>
<dbReference type="EMBL" id="JAYMRS010000001">
    <property type="protein sequence ID" value="MFB8767376.1"/>
    <property type="molecule type" value="Genomic_DNA"/>
</dbReference>
<gene>
    <name evidence="4" type="ORF">VSQ78_06645</name>
</gene>
<evidence type="ECO:0000313" key="5">
    <source>
        <dbReference type="Proteomes" id="UP001585053"/>
    </source>
</evidence>
<keyword evidence="5" id="KW-1185">Reference proteome</keyword>
<feature type="region of interest" description="Disordered" evidence="2">
    <location>
        <begin position="63"/>
        <end position="85"/>
    </location>
</feature>
<dbReference type="InterPro" id="IPR031325">
    <property type="entry name" value="RHS_repeat"/>
</dbReference>
<dbReference type="Proteomes" id="UP001585053">
    <property type="component" value="Unassembled WGS sequence"/>
</dbReference>
<evidence type="ECO:0000259" key="3">
    <source>
        <dbReference type="Pfam" id="PF25023"/>
    </source>
</evidence>
<organism evidence="4 5">
    <name type="scientific">Nocardiopsis alba</name>
    <dbReference type="NCBI Taxonomy" id="53437"/>
    <lineage>
        <taxon>Bacteria</taxon>
        <taxon>Bacillati</taxon>
        <taxon>Actinomycetota</taxon>
        <taxon>Actinomycetes</taxon>
        <taxon>Streptosporangiales</taxon>
        <taxon>Nocardiopsidaceae</taxon>
        <taxon>Nocardiopsis</taxon>
    </lineage>
</organism>
<dbReference type="PANTHER" id="PTHR32305">
    <property type="match status" value="1"/>
</dbReference>
<dbReference type="Pfam" id="PF05593">
    <property type="entry name" value="RHS_repeat"/>
    <property type="match status" value="2"/>
</dbReference>
<feature type="compositionally biased region" description="Acidic residues" evidence="2">
    <location>
        <begin position="106"/>
        <end position="123"/>
    </location>
</feature>
<feature type="domain" description="Teneurin-like YD-shell" evidence="3">
    <location>
        <begin position="1673"/>
        <end position="1870"/>
    </location>
</feature>
<feature type="compositionally biased region" description="Gly residues" evidence="2">
    <location>
        <begin position="2040"/>
        <end position="2049"/>
    </location>
</feature>
<evidence type="ECO:0000256" key="2">
    <source>
        <dbReference type="SAM" id="MobiDB-lite"/>
    </source>
</evidence>
<protein>
    <submittedName>
        <fullName evidence="4">RHS repeat-associated core domain-containing protein</fullName>
    </submittedName>
</protein>
<comment type="caution">
    <text evidence="4">The sequence shown here is derived from an EMBL/GenBank/DDBJ whole genome shotgun (WGS) entry which is preliminary data.</text>
</comment>
<feature type="compositionally biased region" description="Low complexity" evidence="2">
    <location>
        <begin position="1053"/>
        <end position="1076"/>
    </location>
</feature>
<dbReference type="InterPro" id="IPR022385">
    <property type="entry name" value="Rhs_assc_core"/>
</dbReference>
<feature type="region of interest" description="Disordered" evidence="2">
    <location>
        <begin position="1650"/>
        <end position="1677"/>
    </location>
</feature>
<feature type="region of interest" description="Disordered" evidence="2">
    <location>
        <begin position="100"/>
        <end position="174"/>
    </location>
</feature>
<feature type="region of interest" description="Disordered" evidence="2">
    <location>
        <begin position="1994"/>
        <end position="2050"/>
    </location>
</feature>
<feature type="compositionally biased region" description="Acidic residues" evidence="2">
    <location>
        <begin position="131"/>
        <end position="142"/>
    </location>
</feature>
<feature type="compositionally biased region" description="Acidic residues" evidence="2">
    <location>
        <begin position="151"/>
        <end position="170"/>
    </location>
</feature>
<dbReference type="Gene3D" id="2.180.10.10">
    <property type="entry name" value="RHS repeat-associated core"/>
    <property type="match status" value="2"/>
</dbReference>
<name>A0ABV5DS22_9ACTN</name>
<evidence type="ECO:0000313" key="4">
    <source>
        <dbReference type="EMBL" id="MFB8767376.1"/>
    </source>
</evidence>
<accession>A0ABV5DS22</accession>
<feature type="compositionally biased region" description="Basic and acidic residues" evidence="2">
    <location>
        <begin position="1650"/>
        <end position="1667"/>
    </location>
</feature>
<feature type="region of interest" description="Disordered" evidence="2">
    <location>
        <begin position="1"/>
        <end position="30"/>
    </location>
</feature>
<feature type="compositionally biased region" description="Polar residues" evidence="2">
    <location>
        <begin position="1"/>
        <end position="17"/>
    </location>
</feature>
<dbReference type="NCBIfam" id="TIGR03696">
    <property type="entry name" value="Rhs_assc_core"/>
    <property type="match status" value="1"/>
</dbReference>
<proteinExistence type="predicted"/>
<dbReference type="PANTHER" id="PTHR32305:SF17">
    <property type="entry name" value="TRNA NUCLEASE WAPA"/>
    <property type="match status" value="1"/>
</dbReference>
<feature type="region of interest" description="Disordered" evidence="2">
    <location>
        <begin position="1037"/>
        <end position="1076"/>
    </location>
</feature>
<dbReference type="InterPro" id="IPR050708">
    <property type="entry name" value="T6SS_VgrG/RHS"/>
</dbReference>
<keyword evidence="1" id="KW-0677">Repeat</keyword>
<dbReference type="InterPro" id="IPR056823">
    <property type="entry name" value="TEN-like_YD-shell"/>
</dbReference>
<dbReference type="NCBIfam" id="TIGR01643">
    <property type="entry name" value="YD_repeat_2x"/>
    <property type="match status" value="3"/>
</dbReference>
<dbReference type="InterPro" id="IPR006530">
    <property type="entry name" value="YD"/>
</dbReference>
<dbReference type="Pfam" id="PF25023">
    <property type="entry name" value="TEN_YD-shell"/>
    <property type="match status" value="1"/>
</dbReference>